<gene>
    <name evidence="1" type="ORF">HHSLTHF2_01430</name>
</gene>
<evidence type="ECO:0000313" key="1">
    <source>
        <dbReference type="EMBL" id="BCB06253.1"/>
    </source>
</evidence>
<sequence length="59" mass="6734">MVKKNKQTIMRGEGSRAICITAEGDAKEGELFRERFKSIQGTLARCFMINDGGWVIRWV</sequence>
<dbReference type="EMBL" id="AP022843">
    <property type="protein sequence ID" value="BCB06253.1"/>
    <property type="molecule type" value="Genomic_DNA"/>
</dbReference>
<dbReference type="AlphaFoldDB" id="A0A6F8TZY3"/>
<keyword evidence="2" id="KW-1185">Reference proteome</keyword>
<proteinExistence type="predicted"/>
<organism evidence="1 2">
    <name type="scientific">Halomonas hydrothermalis</name>
    <dbReference type="NCBI Taxonomy" id="115561"/>
    <lineage>
        <taxon>Bacteria</taxon>
        <taxon>Pseudomonadati</taxon>
        <taxon>Pseudomonadota</taxon>
        <taxon>Gammaproteobacteria</taxon>
        <taxon>Oceanospirillales</taxon>
        <taxon>Halomonadaceae</taxon>
        <taxon>Halomonas</taxon>
    </lineage>
</organism>
<evidence type="ECO:0000313" key="2">
    <source>
        <dbReference type="Proteomes" id="UP000502259"/>
    </source>
</evidence>
<accession>A0A6F8TZY3</accession>
<reference evidence="1 2" key="1">
    <citation type="submission" date="2020-03" db="EMBL/GenBank/DDBJ databases">
        <title>Complete Genome Sequence of Halomonas hydrothermalis Strain Slthf2, Halophilic Bacterium Isolated from Deep-Sea Hydrothermal-Vent Environments.</title>
        <authorList>
            <person name="Takeyama N."/>
            <person name="Huang M."/>
            <person name="Sato K."/>
            <person name="Galipon J."/>
            <person name="Arakawa K."/>
        </authorList>
    </citation>
    <scope>NUCLEOTIDE SEQUENCE [LARGE SCALE GENOMIC DNA]</scope>
    <source>
        <strain evidence="1 2">Slthf2</strain>
    </source>
</reference>
<name>A0A6F8TZY3_9GAMM</name>
<protein>
    <submittedName>
        <fullName evidence="1">Uncharacterized protein</fullName>
    </submittedName>
</protein>
<dbReference type="Proteomes" id="UP000502259">
    <property type="component" value="Chromosome"/>
</dbReference>